<dbReference type="InterPro" id="IPR011677">
    <property type="entry name" value="TCTN1-3_dom"/>
</dbReference>
<dbReference type="InterPro" id="IPR040354">
    <property type="entry name" value="TCTN1-3"/>
</dbReference>
<keyword evidence="9" id="KW-1185">Reference proteome</keyword>
<dbReference type="GO" id="GO:0036038">
    <property type="term" value="C:MKS complex"/>
    <property type="evidence" value="ECO:0007669"/>
    <property type="project" value="TreeGrafter"/>
</dbReference>
<evidence type="ECO:0000256" key="5">
    <source>
        <dbReference type="ARBA" id="ARBA00023180"/>
    </source>
</evidence>
<evidence type="ECO:0000313" key="9">
    <source>
        <dbReference type="Proteomes" id="UP001239994"/>
    </source>
</evidence>
<keyword evidence="4" id="KW-0970">Cilium biogenesis/degradation</keyword>
<reference evidence="8" key="1">
    <citation type="submission" date="2023-03" db="EMBL/GenBank/DDBJ databases">
        <title>Electrophorus voltai genome.</title>
        <authorList>
            <person name="Bian C."/>
        </authorList>
    </citation>
    <scope>NUCLEOTIDE SEQUENCE</scope>
    <source>
        <strain evidence="8">CB-2022</strain>
        <tissue evidence="8">Muscle</tissue>
    </source>
</reference>
<evidence type="ECO:0000256" key="3">
    <source>
        <dbReference type="ARBA" id="ARBA00022729"/>
    </source>
</evidence>
<comment type="caution">
    <text evidence="8">The sequence shown here is derived from an EMBL/GenBank/DDBJ whole genome shotgun (WGS) entry which is preliminary data.</text>
</comment>
<gene>
    <name evidence="8" type="ORF">P4O66_005528</name>
</gene>
<sequence length="560" mass="60631">MPSPARCSAPVSALCPCDAQPARCDVDCCCDADCSQERALFSRCSLHKVIGETKLCSQDTALYSFSMTPSGLAQVQTAVLREVNPDVLCIRSANYEQGLSFVTPTIPTERNFDELFSHFVGFFFGASDGQSSTLQTSPQENSPGYQYGDIILTEDGAGRRDFFRLPGSGVTANCFDSNPAAFLKDQTSRCVRSFVLVQDCTALEALDFRTYSSFRVFSGKGKEATLVPVELDTVTLQSLEGTRTLADVTSAYQPVLLEPAEVCSQVVLQVSFDKVKYTVRYGAAGKIVGVLASLVLGAVHTATLPIQQLFQIVFVQEARSDTLLPFRGNPGYVVGLPLVAGWRTAEYPFPKITNQGFMEQLAMMTQQLNRNLDHCIKGVVRSGDPDGTITTLHSSAAQDCLLGSPQRMAVLFGKDVVSGCTFRLDDGANCSLVSEALLRSVKGQSFPDYVASFGNSLPQNPMDWVPIENQTTLTSTLGCSIPLSYHLEVRWTKYGTLVNAQAQIVSVMEKIQTNTSILSSVSSITSSVSFIDVSAGASPGVRVPPTIDAKLPYDFFFPFV</sequence>
<evidence type="ECO:0000256" key="2">
    <source>
        <dbReference type="ARBA" id="ARBA00011495"/>
    </source>
</evidence>
<keyword evidence="5" id="KW-0325">Glycoprotein</keyword>
<feature type="domain" description="Tectonic-1-3" evidence="6">
    <location>
        <begin position="382"/>
        <end position="532"/>
    </location>
</feature>
<dbReference type="PANTHER" id="PTHR14611:SF1">
    <property type="entry name" value="TECTONIC-1"/>
    <property type="match status" value="1"/>
</dbReference>
<evidence type="ECO:0000259" key="7">
    <source>
        <dbReference type="Pfam" id="PF25752"/>
    </source>
</evidence>
<dbReference type="Pfam" id="PF07773">
    <property type="entry name" value="TCTN_DUF1619"/>
    <property type="match status" value="2"/>
</dbReference>
<comment type="subunit">
    <text evidence="2">Part of the tectonic-like complex (also named B9 complex).</text>
</comment>
<dbReference type="PANTHER" id="PTHR14611">
    <property type="entry name" value="TECTONIC FAMILY MEMBER"/>
    <property type="match status" value="1"/>
</dbReference>
<evidence type="ECO:0000256" key="4">
    <source>
        <dbReference type="ARBA" id="ARBA00022794"/>
    </source>
</evidence>
<dbReference type="AlphaFoldDB" id="A0AAD8ZJR4"/>
<dbReference type="GO" id="GO:0060271">
    <property type="term" value="P:cilium assembly"/>
    <property type="evidence" value="ECO:0007669"/>
    <property type="project" value="TreeGrafter"/>
</dbReference>
<evidence type="ECO:0008006" key="10">
    <source>
        <dbReference type="Google" id="ProtNLM"/>
    </source>
</evidence>
<dbReference type="Proteomes" id="UP001239994">
    <property type="component" value="Unassembled WGS sequence"/>
</dbReference>
<proteinExistence type="inferred from homology"/>
<comment type="similarity">
    <text evidence="1">Belongs to the tectonic family.</text>
</comment>
<dbReference type="InterPro" id="IPR057724">
    <property type="entry name" value="TCTN1-3_N"/>
</dbReference>
<evidence type="ECO:0000259" key="6">
    <source>
        <dbReference type="Pfam" id="PF07773"/>
    </source>
</evidence>
<name>A0AAD8ZJR4_9TELE</name>
<keyword evidence="3" id="KW-0732">Signal</keyword>
<dbReference type="Pfam" id="PF25752">
    <property type="entry name" value="DUF1619_N"/>
    <property type="match status" value="1"/>
</dbReference>
<accession>A0AAD8ZJR4</accession>
<evidence type="ECO:0000256" key="1">
    <source>
        <dbReference type="ARBA" id="ARBA00007633"/>
    </source>
</evidence>
<feature type="domain" description="Tectonic-1-3" evidence="6">
    <location>
        <begin position="143"/>
        <end position="316"/>
    </location>
</feature>
<organism evidence="8 9">
    <name type="scientific">Electrophorus voltai</name>
    <dbReference type="NCBI Taxonomy" id="2609070"/>
    <lineage>
        <taxon>Eukaryota</taxon>
        <taxon>Metazoa</taxon>
        <taxon>Chordata</taxon>
        <taxon>Craniata</taxon>
        <taxon>Vertebrata</taxon>
        <taxon>Euteleostomi</taxon>
        <taxon>Actinopterygii</taxon>
        <taxon>Neopterygii</taxon>
        <taxon>Teleostei</taxon>
        <taxon>Ostariophysi</taxon>
        <taxon>Gymnotiformes</taxon>
        <taxon>Gymnotoidei</taxon>
        <taxon>Gymnotidae</taxon>
        <taxon>Electrophorus</taxon>
    </lineage>
</organism>
<dbReference type="EMBL" id="JAROKS010000010">
    <property type="protein sequence ID" value="KAK1800699.1"/>
    <property type="molecule type" value="Genomic_DNA"/>
</dbReference>
<evidence type="ECO:0000313" key="8">
    <source>
        <dbReference type="EMBL" id="KAK1800699.1"/>
    </source>
</evidence>
<feature type="domain" description="Tectonic-1-3 N-terminal" evidence="7">
    <location>
        <begin position="11"/>
        <end position="112"/>
    </location>
</feature>
<protein>
    <recommendedName>
        <fullName evidence="10">Tectonic domain-containing protein</fullName>
    </recommendedName>
</protein>
<dbReference type="GO" id="GO:1904491">
    <property type="term" value="P:protein localization to ciliary transition zone"/>
    <property type="evidence" value="ECO:0007669"/>
    <property type="project" value="TreeGrafter"/>
</dbReference>